<dbReference type="OMA" id="HEESIPY"/>
<feature type="compositionally biased region" description="Polar residues" evidence="5">
    <location>
        <begin position="203"/>
        <end position="223"/>
    </location>
</feature>
<dbReference type="SMART" id="SM00360">
    <property type="entry name" value="RRM"/>
    <property type="match status" value="1"/>
</dbReference>
<evidence type="ECO:0000313" key="8">
    <source>
        <dbReference type="WBParaSite" id="nRc.2.0.1.t13290-RA"/>
    </source>
</evidence>
<keyword evidence="7" id="KW-1185">Reference proteome</keyword>
<feature type="compositionally biased region" description="Polar residues" evidence="5">
    <location>
        <begin position="186"/>
        <end position="195"/>
    </location>
</feature>
<organism evidence="7 8">
    <name type="scientific">Romanomermis culicivorax</name>
    <name type="common">Nematode worm</name>
    <dbReference type="NCBI Taxonomy" id="13658"/>
    <lineage>
        <taxon>Eukaryota</taxon>
        <taxon>Metazoa</taxon>
        <taxon>Ecdysozoa</taxon>
        <taxon>Nematoda</taxon>
        <taxon>Enoplea</taxon>
        <taxon>Dorylaimia</taxon>
        <taxon>Mermithida</taxon>
        <taxon>Mermithoidea</taxon>
        <taxon>Mermithidae</taxon>
        <taxon>Romanomermis</taxon>
    </lineage>
</organism>
<comment type="subcellular location">
    <subcellularLocation>
        <location evidence="1">Nucleus</location>
        <location evidence="1">Nucleoplasm</location>
    </subcellularLocation>
</comment>
<feature type="domain" description="RRM" evidence="6">
    <location>
        <begin position="15"/>
        <end position="89"/>
    </location>
</feature>
<dbReference type="Gene3D" id="3.30.70.330">
    <property type="match status" value="1"/>
</dbReference>
<dbReference type="GO" id="GO:0003727">
    <property type="term" value="F:single-stranded RNA binding"/>
    <property type="evidence" value="ECO:0007669"/>
    <property type="project" value="TreeGrafter"/>
</dbReference>
<proteinExistence type="predicted"/>
<dbReference type="SUPFAM" id="SSF54928">
    <property type="entry name" value="RNA-binding domain, RBD"/>
    <property type="match status" value="1"/>
</dbReference>
<keyword evidence="2 4" id="KW-0694">RNA-binding</keyword>
<keyword evidence="3" id="KW-0539">Nucleus</keyword>
<sequence>MAANDSTDFEEERERTLYVSNIHDDVTEDLLYELFIQAGPLNNVSLKKTPRGSIAFVEFKHEESIPYVISLMNNICLFNRPLNLKPRDGTKMAQKIADAQWDAARTERETRVKQEMEERERNRIAWQQQLQQQLQNTAPWMQNNAQNISGQQLQYYQQAQHVNNVRLEYMVQQHQLYMSQHQQYSNGGESRSPAASFQRPRFQHQTTYATPPSRTFADSPQHSYSRDDRQKQQYDDHRRRDYDEPRQSQSRSADHDRRRSKPY</sequence>
<dbReference type="Proteomes" id="UP000887565">
    <property type="component" value="Unplaced"/>
</dbReference>
<dbReference type="AlphaFoldDB" id="A0A915IGP9"/>
<evidence type="ECO:0000313" key="7">
    <source>
        <dbReference type="Proteomes" id="UP000887565"/>
    </source>
</evidence>
<dbReference type="PANTHER" id="PTHR13798">
    <property type="entry name" value="RNA BINDING MOTIF RBM PROTEIN -RELATED"/>
    <property type="match status" value="1"/>
</dbReference>
<dbReference type="WBParaSite" id="nRc.2.0.1.t13290-RA">
    <property type="protein sequence ID" value="nRc.2.0.1.t13290-RA"/>
    <property type="gene ID" value="nRc.2.0.1.g13290"/>
</dbReference>
<dbReference type="GO" id="GO:0005654">
    <property type="term" value="C:nucleoplasm"/>
    <property type="evidence" value="ECO:0007669"/>
    <property type="project" value="UniProtKB-SubCell"/>
</dbReference>
<evidence type="ECO:0000256" key="5">
    <source>
        <dbReference type="SAM" id="MobiDB-lite"/>
    </source>
</evidence>
<feature type="compositionally biased region" description="Basic and acidic residues" evidence="5">
    <location>
        <begin position="224"/>
        <end position="257"/>
    </location>
</feature>
<dbReference type="InterPro" id="IPR035979">
    <property type="entry name" value="RBD_domain_sf"/>
</dbReference>
<dbReference type="GO" id="GO:0000381">
    <property type="term" value="P:regulation of alternative mRNA splicing, via spliceosome"/>
    <property type="evidence" value="ECO:0007669"/>
    <property type="project" value="TreeGrafter"/>
</dbReference>
<dbReference type="InterPro" id="IPR052285">
    <property type="entry name" value="NEXT_complex_subunit"/>
</dbReference>
<evidence type="ECO:0000256" key="3">
    <source>
        <dbReference type="ARBA" id="ARBA00023242"/>
    </source>
</evidence>
<protein>
    <submittedName>
        <fullName evidence="8">RRM domain-containing protein</fullName>
    </submittedName>
</protein>
<accession>A0A915IGP9</accession>
<dbReference type="PANTHER" id="PTHR13798:SF11">
    <property type="entry name" value="RNA-BINDING PROTEIN 7-RELATED"/>
    <property type="match status" value="1"/>
</dbReference>
<evidence type="ECO:0000256" key="1">
    <source>
        <dbReference type="ARBA" id="ARBA00004642"/>
    </source>
</evidence>
<dbReference type="InterPro" id="IPR000504">
    <property type="entry name" value="RRM_dom"/>
</dbReference>
<feature type="region of interest" description="Disordered" evidence="5">
    <location>
        <begin position="181"/>
        <end position="263"/>
    </location>
</feature>
<reference evidence="8" key="1">
    <citation type="submission" date="2022-11" db="UniProtKB">
        <authorList>
            <consortium name="WormBaseParasite"/>
        </authorList>
    </citation>
    <scope>IDENTIFICATION</scope>
</reference>
<dbReference type="Pfam" id="PF00076">
    <property type="entry name" value="RRM_1"/>
    <property type="match status" value="1"/>
</dbReference>
<dbReference type="PROSITE" id="PS50102">
    <property type="entry name" value="RRM"/>
    <property type="match status" value="1"/>
</dbReference>
<evidence type="ECO:0000256" key="4">
    <source>
        <dbReference type="PROSITE-ProRule" id="PRU00176"/>
    </source>
</evidence>
<evidence type="ECO:0000256" key="2">
    <source>
        <dbReference type="ARBA" id="ARBA00022884"/>
    </source>
</evidence>
<name>A0A915IGP9_ROMCU</name>
<dbReference type="InterPro" id="IPR012677">
    <property type="entry name" value="Nucleotide-bd_a/b_plait_sf"/>
</dbReference>
<evidence type="ECO:0000259" key="6">
    <source>
        <dbReference type="PROSITE" id="PS50102"/>
    </source>
</evidence>